<keyword evidence="4" id="KW-0547">Nucleotide-binding</keyword>
<keyword evidence="8" id="KW-0472">Membrane</keyword>
<keyword evidence="6" id="KW-0067">ATP-binding</keyword>
<dbReference type="GO" id="GO:0005524">
    <property type="term" value="F:ATP binding"/>
    <property type="evidence" value="ECO:0007669"/>
    <property type="project" value="UniProtKB-KW"/>
</dbReference>
<evidence type="ECO:0000256" key="7">
    <source>
        <dbReference type="ARBA" id="ARBA00023137"/>
    </source>
</evidence>
<evidence type="ECO:0000256" key="5">
    <source>
        <dbReference type="ARBA" id="ARBA00022777"/>
    </source>
</evidence>
<dbReference type="AlphaFoldDB" id="A0A812CP88"/>
<dbReference type="OrthoDB" id="4062651at2759"/>
<feature type="transmembrane region" description="Helical" evidence="8">
    <location>
        <begin position="20"/>
        <end position="53"/>
    </location>
</feature>
<keyword evidence="5" id="KW-0418">Kinase</keyword>
<dbReference type="GO" id="GO:0004715">
    <property type="term" value="F:non-membrane spanning protein tyrosine kinase activity"/>
    <property type="evidence" value="ECO:0007669"/>
    <property type="project" value="UniProtKB-EC"/>
</dbReference>
<keyword evidence="3" id="KW-0808">Transferase</keyword>
<gene>
    <name evidence="10" type="ORF">SPHA_39296</name>
</gene>
<dbReference type="EMBL" id="CAHIKZ030001813">
    <property type="protein sequence ID" value="CAE1275076.1"/>
    <property type="molecule type" value="Genomic_DNA"/>
</dbReference>
<organism evidence="10 11">
    <name type="scientific">Acanthosepion pharaonis</name>
    <name type="common">Pharaoh cuttlefish</name>
    <name type="synonym">Sepia pharaonis</name>
    <dbReference type="NCBI Taxonomy" id="158019"/>
    <lineage>
        <taxon>Eukaryota</taxon>
        <taxon>Metazoa</taxon>
        <taxon>Spiralia</taxon>
        <taxon>Lophotrochozoa</taxon>
        <taxon>Mollusca</taxon>
        <taxon>Cephalopoda</taxon>
        <taxon>Coleoidea</taxon>
        <taxon>Decapodiformes</taxon>
        <taxon>Sepiida</taxon>
        <taxon>Sepiina</taxon>
        <taxon>Sepiidae</taxon>
        <taxon>Acanthosepion</taxon>
    </lineage>
</organism>
<dbReference type="CDD" id="cd09539">
    <property type="entry name" value="SAM_TNK-like"/>
    <property type="match status" value="1"/>
</dbReference>
<feature type="domain" description="ACK/TNK-like SAM" evidence="9">
    <location>
        <begin position="104"/>
        <end position="159"/>
    </location>
</feature>
<dbReference type="Pfam" id="PF22931">
    <property type="entry name" value="SAM_TNK"/>
    <property type="match status" value="1"/>
</dbReference>
<accession>A0A812CP88</accession>
<protein>
    <recommendedName>
        <fullName evidence="1">non-specific protein-tyrosine kinase</fullName>
        <ecNumber evidence="1">2.7.10.2</ecNumber>
    </recommendedName>
</protein>
<evidence type="ECO:0000313" key="11">
    <source>
        <dbReference type="Proteomes" id="UP000597762"/>
    </source>
</evidence>
<evidence type="ECO:0000256" key="2">
    <source>
        <dbReference type="ARBA" id="ARBA00022443"/>
    </source>
</evidence>
<evidence type="ECO:0000259" key="9">
    <source>
        <dbReference type="Pfam" id="PF22931"/>
    </source>
</evidence>
<dbReference type="EC" id="2.7.10.2" evidence="1"/>
<evidence type="ECO:0000256" key="8">
    <source>
        <dbReference type="SAM" id="Phobius"/>
    </source>
</evidence>
<evidence type="ECO:0000256" key="3">
    <source>
        <dbReference type="ARBA" id="ARBA00022679"/>
    </source>
</evidence>
<name>A0A812CP88_ACAPH</name>
<comment type="caution">
    <text evidence="10">The sequence shown here is derived from an EMBL/GenBank/DDBJ whole genome shotgun (WGS) entry which is preliminary data.</text>
</comment>
<keyword evidence="2" id="KW-0728">SH3 domain</keyword>
<evidence type="ECO:0000256" key="1">
    <source>
        <dbReference type="ARBA" id="ARBA00011903"/>
    </source>
</evidence>
<dbReference type="InterPro" id="IPR049587">
    <property type="entry name" value="TNK-like_SAM"/>
</dbReference>
<evidence type="ECO:0000256" key="6">
    <source>
        <dbReference type="ARBA" id="ARBA00022840"/>
    </source>
</evidence>
<keyword evidence="8" id="KW-1133">Transmembrane helix</keyword>
<sequence length="190" mass="22093">MKPFCFLHLTRERKAKSTLYIGITLSLFPCLISLLSICSVFFSTLLSVVASVLSSHYFCQYFNAESAWRHDLIPHEFVIKQSTELHWCLAAESPFTMAAMNKELHNFLVEAELEHYYSALKNELKISVLAHLKYVKDEDLMNVGMTKPEIRRLKKYYRKEMPQGAIGKIKKVSAHQKRALSYLSELFLFY</sequence>
<evidence type="ECO:0000313" key="10">
    <source>
        <dbReference type="EMBL" id="CAE1275076.1"/>
    </source>
</evidence>
<evidence type="ECO:0000256" key="4">
    <source>
        <dbReference type="ARBA" id="ARBA00022741"/>
    </source>
</evidence>
<reference evidence="10" key="1">
    <citation type="submission" date="2021-01" db="EMBL/GenBank/DDBJ databases">
        <authorList>
            <person name="Li R."/>
            <person name="Bekaert M."/>
        </authorList>
    </citation>
    <scope>NUCLEOTIDE SEQUENCE</scope>
    <source>
        <strain evidence="10">Farmed</strain>
    </source>
</reference>
<keyword evidence="7" id="KW-0829">Tyrosine-protein kinase</keyword>
<dbReference type="InterPro" id="IPR055175">
    <property type="entry name" value="ACK/TNK-like_SAM"/>
</dbReference>
<keyword evidence="11" id="KW-1185">Reference proteome</keyword>
<proteinExistence type="predicted"/>
<dbReference type="Proteomes" id="UP000597762">
    <property type="component" value="Unassembled WGS sequence"/>
</dbReference>
<keyword evidence="8" id="KW-0812">Transmembrane</keyword>